<evidence type="ECO:0000313" key="2">
    <source>
        <dbReference type="Proteomes" id="UP000292052"/>
    </source>
</evidence>
<keyword evidence="2" id="KW-1185">Reference proteome</keyword>
<accession>A0A482V951</accession>
<evidence type="ECO:0000313" key="1">
    <source>
        <dbReference type="EMBL" id="RZB39710.1"/>
    </source>
</evidence>
<name>A0A482V951_ASBVE</name>
<sequence length="46" mass="4993">MAKNVKDLVSKDGRLKLSSIAKEVETSEASVLRILHLNLGLNKVSS</sequence>
<dbReference type="AlphaFoldDB" id="A0A482V951"/>
<dbReference type="Proteomes" id="UP000292052">
    <property type="component" value="Unassembled WGS sequence"/>
</dbReference>
<gene>
    <name evidence="1" type="ORF">BDFB_014510</name>
</gene>
<protein>
    <submittedName>
        <fullName evidence="1">Uncharacterized protein</fullName>
    </submittedName>
</protein>
<dbReference type="OrthoDB" id="8189655at2759"/>
<proteinExistence type="predicted"/>
<feature type="non-terminal residue" evidence="1">
    <location>
        <position position="46"/>
    </location>
</feature>
<dbReference type="EMBL" id="QDEB01125839">
    <property type="protein sequence ID" value="RZB39710.1"/>
    <property type="molecule type" value="Genomic_DNA"/>
</dbReference>
<organism evidence="1 2">
    <name type="scientific">Asbolus verrucosus</name>
    <name type="common">Desert ironclad beetle</name>
    <dbReference type="NCBI Taxonomy" id="1661398"/>
    <lineage>
        <taxon>Eukaryota</taxon>
        <taxon>Metazoa</taxon>
        <taxon>Ecdysozoa</taxon>
        <taxon>Arthropoda</taxon>
        <taxon>Hexapoda</taxon>
        <taxon>Insecta</taxon>
        <taxon>Pterygota</taxon>
        <taxon>Neoptera</taxon>
        <taxon>Endopterygota</taxon>
        <taxon>Coleoptera</taxon>
        <taxon>Polyphaga</taxon>
        <taxon>Cucujiformia</taxon>
        <taxon>Tenebrionidae</taxon>
        <taxon>Pimeliinae</taxon>
        <taxon>Asbolus</taxon>
    </lineage>
</organism>
<comment type="caution">
    <text evidence="1">The sequence shown here is derived from an EMBL/GenBank/DDBJ whole genome shotgun (WGS) entry which is preliminary data.</text>
</comment>
<reference evidence="1 2" key="1">
    <citation type="submission" date="2017-03" db="EMBL/GenBank/DDBJ databases">
        <title>Genome of the blue death feigning beetle - Asbolus verrucosus.</title>
        <authorList>
            <person name="Rider S.D."/>
        </authorList>
    </citation>
    <scope>NUCLEOTIDE SEQUENCE [LARGE SCALE GENOMIC DNA]</scope>
    <source>
        <strain evidence="1">Butters</strain>
        <tissue evidence="1">Head and leg muscle</tissue>
    </source>
</reference>